<protein>
    <submittedName>
        <fullName evidence="1">Uncharacterized protein</fullName>
    </submittedName>
</protein>
<reference evidence="1 2" key="1">
    <citation type="submission" date="2020-08" db="EMBL/GenBank/DDBJ databases">
        <title>Genomic Encyclopedia of Type Strains, Phase IV (KMG-IV): sequencing the most valuable type-strain genomes for metagenomic binning, comparative biology and taxonomic classification.</title>
        <authorList>
            <person name="Goeker M."/>
        </authorList>
    </citation>
    <scope>NUCLEOTIDE SEQUENCE [LARGE SCALE GENOMIC DNA]</scope>
    <source>
        <strain evidence="1 2">DSM 22368</strain>
    </source>
</reference>
<evidence type="ECO:0000313" key="2">
    <source>
        <dbReference type="Proteomes" id="UP000528457"/>
    </source>
</evidence>
<dbReference type="InParanoid" id="A0A7X0JU14"/>
<gene>
    <name evidence="1" type="ORF">HNR48_002538</name>
</gene>
<keyword evidence="2" id="KW-1185">Reference proteome</keyword>
<organism evidence="1 2">
    <name type="scientific">Pseudoteredinibacter isoporae</name>
    <dbReference type="NCBI Taxonomy" id="570281"/>
    <lineage>
        <taxon>Bacteria</taxon>
        <taxon>Pseudomonadati</taxon>
        <taxon>Pseudomonadota</taxon>
        <taxon>Gammaproteobacteria</taxon>
        <taxon>Cellvibrionales</taxon>
        <taxon>Cellvibrionaceae</taxon>
        <taxon>Pseudoteredinibacter</taxon>
    </lineage>
</organism>
<dbReference type="Proteomes" id="UP000528457">
    <property type="component" value="Unassembled WGS sequence"/>
</dbReference>
<dbReference type="AlphaFoldDB" id="A0A7X0JU14"/>
<sequence length="32" mass="3555">MGIAELYSVAWDEFVGLPNSRLVTITGSRMKL</sequence>
<comment type="caution">
    <text evidence="1">The sequence shown here is derived from an EMBL/GenBank/DDBJ whole genome shotgun (WGS) entry which is preliminary data.</text>
</comment>
<evidence type="ECO:0000313" key="1">
    <source>
        <dbReference type="EMBL" id="MBB6522253.1"/>
    </source>
</evidence>
<dbReference type="EMBL" id="JACHHT010000002">
    <property type="protein sequence ID" value="MBB6522253.1"/>
    <property type="molecule type" value="Genomic_DNA"/>
</dbReference>
<proteinExistence type="predicted"/>
<name>A0A7X0JU14_9GAMM</name>
<accession>A0A7X0JU14</accession>